<evidence type="ECO:0000313" key="1">
    <source>
        <dbReference type="EMBL" id="KAK3765258.1"/>
    </source>
</evidence>
<comment type="caution">
    <text evidence="1">The sequence shown here is derived from an EMBL/GenBank/DDBJ whole genome shotgun (WGS) entry which is preliminary data.</text>
</comment>
<name>A0AAE0Z9J3_9GAST</name>
<proteinExistence type="predicted"/>
<protein>
    <submittedName>
        <fullName evidence="1">Uncharacterized protein</fullName>
    </submittedName>
</protein>
<gene>
    <name evidence="1" type="ORF">RRG08_051880</name>
</gene>
<reference evidence="1" key="1">
    <citation type="journal article" date="2023" name="G3 (Bethesda)">
        <title>A reference genome for the long-term kleptoplast-retaining sea slug Elysia crispata morphotype clarki.</title>
        <authorList>
            <person name="Eastman K.E."/>
            <person name="Pendleton A.L."/>
            <person name="Shaikh M.A."/>
            <person name="Suttiyut T."/>
            <person name="Ogas R."/>
            <person name="Tomko P."/>
            <person name="Gavelis G."/>
            <person name="Widhalm J.R."/>
            <person name="Wisecaver J.H."/>
        </authorList>
    </citation>
    <scope>NUCLEOTIDE SEQUENCE</scope>
    <source>
        <strain evidence="1">ECLA1</strain>
    </source>
</reference>
<evidence type="ECO:0000313" key="2">
    <source>
        <dbReference type="Proteomes" id="UP001283361"/>
    </source>
</evidence>
<keyword evidence="2" id="KW-1185">Reference proteome</keyword>
<sequence>MKRGSSRLRHNRAMFCGYFKRGPCRGTSLTRMPNPLQALIPYFLYLPGKFPQHHLSRKEKREVHLLYATKNVRWMRFVKAGPQRRDSKACGWITGKRCRIFCPRLLRTQGQGSRLIELMRPARTRSPHCKPDLREIKALSRISQWHLVRHRRVGKKIKKENTLKERSNDFGCSDSQLSLFRDGFQFHMPSPT</sequence>
<dbReference type="AlphaFoldDB" id="A0AAE0Z9J3"/>
<dbReference type="EMBL" id="JAWDGP010004327">
    <property type="protein sequence ID" value="KAK3765258.1"/>
    <property type="molecule type" value="Genomic_DNA"/>
</dbReference>
<accession>A0AAE0Z9J3</accession>
<organism evidence="1 2">
    <name type="scientific">Elysia crispata</name>
    <name type="common">lettuce slug</name>
    <dbReference type="NCBI Taxonomy" id="231223"/>
    <lineage>
        <taxon>Eukaryota</taxon>
        <taxon>Metazoa</taxon>
        <taxon>Spiralia</taxon>
        <taxon>Lophotrochozoa</taxon>
        <taxon>Mollusca</taxon>
        <taxon>Gastropoda</taxon>
        <taxon>Heterobranchia</taxon>
        <taxon>Euthyneura</taxon>
        <taxon>Panpulmonata</taxon>
        <taxon>Sacoglossa</taxon>
        <taxon>Placobranchoidea</taxon>
        <taxon>Plakobranchidae</taxon>
        <taxon>Elysia</taxon>
    </lineage>
</organism>
<dbReference type="Proteomes" id="UP001283361">
    <property type="component" value="Unassembled WGS sequence"/>
</dbReference>